<comment type="caution">
    <text evidence="1">The sequence shown here is derived from an EMBL/GenBank/DDBJ whole genome shotgun (WGS) entry which is preliminary data.</text>
</comment>
<protein>
    <submittedName>
        <fullName evidence="1">Uncharacterized protein</fullName>
    </submittedName>
</protein>
<gene>
    <name evidence="1" type="ORF">FN846DRAFT_936909</name>
</gene>
<sequence length="132" mass="15249">MLRSRYMPRRAHAWRLYIVVLYPSTVLPARLVGLGDLQFCSGGQHRWVYIQELLFSFSFQEKRGLDIHTVGNAPPQDLLALRWDGVIFPHTHAYLCHVIYVQILATSRIFQHQLLHVAATSPSQRTPWGLQT</sequence>
<accession>A0A5J5F3X7</accession>
<organism evidence="1 2">
    <name type="scientific">Sphaerosporella brunnea</name>
    <dbReference type="NCBI Taxonomy" id="1250544"/>
    <lineage>
        <taxon>Eukaryota</taxon>
        <taxon>Fungi</taxon>
        <taxon>Dikarya</taxon>
        <taxon>Ascomycota</taxon>
        <taxon>Pezizomycotina</taxon>
        <taxon>Pezizomycetes</taxon>
        <taxon>Pezizales</taxon>
        <taxon>Pyronemataceae</taxon>
        <taxon>Sphaerosporella</taxon>
    </lineage>
</organism>
<evidence type="ECO:0000313" key="2">
    <source>
        <dbReference type="Proteomes" id="UP000326924"/>
    </source>
</evidence>
<keyword evidence="2" id="KW-1185">Reference proteome</keyword>
<dbReference type="Proteomes" id="UP000326924">
    <property type="component" value="Unassembled WGS sequence"/>
</dbReference>
<dbReference type="EMBL" id="VXIS01000040">
    <property type="protein sequence ID" value="KAA8911000.1"/>
    <property type="molecule type" value="Genomic_DNA"/>
</dbReference>
<proteinExistence type="predicted"/>
<feature type="non-terminal residue" evidence="1">
    <location>
        <position position="132"/>
    </location>
</feature>
<reference evidence="1 2" key="1">
    <citation type="submission" date="2019-09" db="EMBL/GenBank/DDBJ databases">
        <title>Draft genome of the ectomycorrhizal ascomycete Sphaerosporella brunnea.</title>
        <authorList>
            <consortium name="DOE Joint Genome Institute"/>
            <person name="Benucci G.M."/>
            <person name="Marozzi G."/>
            <person name="Antonielli L."/>
            <person name="Sanchez S."/>
            <person name="Marco P."/>
            <person name="Wang X."/>
            <person name="Falini L.B."/>
            <person name="Barry K."/>
            <person name="Haridas S."/>
            <person name="Lipzen A."/>
            <person name="Labutti K."/>
            <person name="Grigoriev I.V."/>
            <person name="Murat C."/>
            <person name="Martin F."/>
            <person name="Albertini E."/>
            <person name="Donnini D."/>
            <person name="Bonito G."/>
        </authorList>
    </citation>
    <scope>NUCLEOTIDE SEQUENCE [LARGE SCALE GENOMIC DNA]</scope>
    <source>
        <strain evidence="1 2">Sb_GMNB300</strain>
    </source>
</reference>
<dbReference type="InParanoid" id="A0A5J5F3X7"/>
<dbReference type="AlphaFoldDB" id="A0A5J5F3X7"/>
<evidence type="ECO:0000313" key="1">
    <source>
        <dbReference type="EMBL" id="KAA8911000.1"/>
    </source>
</evidence>
<name>A0A5J5F3X7_9PEZI</name>